<dbReference type="PANTHER" id="PTHR39569">
    <property type="entry name" value="INORGANIC TRIPHOSPHATASE"/>
    <property type="match status" value="1"/>
</dbReference>
<dbReference type="AlphaFoldDB" id="A0A1C4GHZ1"/>
<dbReference type="OrthoDB" id="3034217at2"/>
<dbReference type="SMART" id="SM01118">
    <property type="entry name" value="CYTH"/>
    <property type="match status" value="1"/>
</dbReference>
<dbReference type="GO" id="GO:0046872">
    <property type="term" value="F:metal ion binding"/>
    <property type="evidence" value="ECO:0007669"/>
    <property type="project" value="TreeGrafter"/>
</dbReference>
<dbReference type="RefSeq" id="WP_090138617.1">
    <property type="nucleotide sequence ID" value="NZ_FMBC01000070.1"/>
</dbReference>
<dbReference type="InterPro" id="IPR023577">
    <property type="entry name" value="CYTH_domain"/>
</dbReference>
<dbReference type="Pfam" id="PF01928">
    <property type="entry name" value="CYTH"/>
    <property type="match status" value="1"/>
</dbReference>
<dbReference type="InterPro" id="IPR007899">
    <property type="entry name" value="CHAD_dom"/>
</dbReference>
<dbReference type="GO" id="GO:0050355">
    <property type="term" value="F:inorganic triphosphate phosphatase activity"/>
    <property type="evidence" value="ECO:0007669"/>
    <property type="project" value="InterPro"/>
</dbReference>
<feature type="domain" description="CYTH" evidence="1">
    <location>
        <begin position="2"/>
        <end position="202"/>
    </location>
</feature>
<reference evidence="4" key="1">
    <citation type="submission" date="2016-08" db="EMBL/GenBank/DDBJ databases">
        <authorList>
            <person name="Varghese N."/>
            <person name="Submissions Spin"/>
        </authorList>
    </citation>
    <scope>NUCLEOTIDE SEQUENCE [LARGE SCALE GENOMIC DNA]</scope>
    <source>
        <strain evidence="4">REICA_142</strain>
    </source>
</reference>
<dbReference type="InterPro" id="IPR033469">
    <property type="entry name" value="CYTH-like_dom_sf"/>
</dbReference>
<dbReference type="PROSITE" id="PS51708">
    <property type="entry name" value="CHAD"/>
    <property type="match status" value="1"/>
</dbReference>
<evidence type="ECO:0000313" key="4">
    <source>
        <dbReference type="Proteomes" id="UP000198515"/>
    </source>
</evidence>
<dbReference type="PANTHER" id="PTHR39569:SF1">
    <property type="entry name" value="INORGANIC TRIPHOSPHATASE"/>
    <property type="match status" value="1"/>
</dbReference>
<organism evidence="3 4">
    <name type="scientific">Kosakonia oryziphila</name>
    <dbReference type="NCBI Taxonomy" id="1005667"/>
    <lineage>
        <taxon>Bacteria</taxon>
        <taxon>Pseudomonadati</taxon>
        <taxon>Pseudomonadota</taxon>
        <taxon>Gammaproteobacteria</taxon>
        <taxon>Enterobacterales</taxon>
        <taxon>Enterobacteriaceae</taxon>
        <taxon>Kosakonia</taxon>
    </lineage>
</organism>
<dbReference type="Proteomes" id="UP000198515">
    <property type="component" value="Unassembled WGS sequence"/>
</dbReference>
<evidence type="ECO:0000259" key="2">
    <source>
        <dbReference type="PROSITE" id="PS51708"/>
    </source>
</evidence>
<dbReference type="CDD" id="cd07756">
    <property type="entry name" value="CYTH-like_Pase_CHAD"/>
    <property type="match status" value="1"/>
</dbReference>
<gene>
    <name evidence="3" type="ORF">GA0061070_107014</name>
</gene>
<dbReference type="InterPro" id="IPR039013">
    <property type="entry name" value="YgiF"/>
</dbReference>
<sequence>MAQEIELKFIVNADSVETLRHHLHTLTEEHIAASQLLNIYYETPDNWLRGHDMGLRIRGFDGQYEMTMKIAGRVIGGLHQRPEYNIPLTSPELDLARFPAEVWPDGELPADLQARTRPLFSTDFYREKWLVNVGESRIEIGLDLGEVKTEDYAEPICELELELLSGDTADILKLARQLATLSVLRQGSLSKAARGYHLAQGNVPRECRPTAILQTAPKACVEQAFAAALELALSQWQYHEELWVRGNNVAKQDVLRAIALIRHTLALFGGIVPRKASAHLRDLLTQVEATLTSAGSADTAVWDAPSAIAKLLLTEWLVTQGWRAFLDEKAQAKFADSFKRFSDGHLSRCAAELKKAFAYPLGDSYRDQLPRLARDIDSVLLLAGHYDRALANEWLENWQGLYHAIETRQRIEIEHFRNTAITQEPFWLHSGKR</sequence>
<dbReference type="EMBL" id="FMBC01000070">
    <property type="protein sequence ID" value="SCC67842.1"/>
    <property type="molecule type" value="Genomic_DNA"/>
</dbReference>
<dbReference type="PROSITE" id="PS51707">
    <property type="entry name" value="CYTH"/>
    <property type="match status" value="1"/>
</dbReference>
<name>A0A1C4GHZ1_9ENTR</name>
<keyword evidence="4" id="KW-1185">Reference proteome</keyword>
<proteinExistence type="predicted"/>
<accession>A0A1C4GHZ1</accession>
<feature type="domain" description="CHAD" evidence="2">
    <location>
        <begin position="218"/>
        <end position="433"/>
    </location>
</feature>
<evidence type="ECO:0000259" key="1">
    <source>
        <dbReference type="PROSITE" id="PS51707"/>
    </source>
</evidence>
<evidence type="ECO:0000313" key="3">
    <source>
        <dbReference type="EMBL" id="SCC67842.1"/>
    </source>
</evidence>
<dbReference type="Pfam" id="PF05235">
    <property type="entry name" value="CHAD"/>
    <property type="match status" value="1"/>
</dbReference>
<dbReference type="FunFam" id="2.40.320.10:FF:000002">
    <property type="entry name" value="Adenylate cyclase"/>
    <property type="match status" value="1"/>
</dbReference>
<dbReference type="SUPFAM" id="SSF55154">
    <property type="entry name" value="CYTH-like phosphatases"/>
    <property type="match status" value="1"/>
</dbReference>
<dbReference type="Gene3D" id="2.40.320.10">
    <property type="entry name" value="Hypothetical Protein Pfu-838710-001"/>
    <property type="match status" value="1"/>
</dbReference>
<protein>
    <submittedName>
        <fullName evidence="3">Triphosphatase</fullName>
    </submittedName>
</protein>